<protein>
    <submittedName>
        <fullName evidence="2">Uncharacterized protein</fullName>
    </submittedName>
</protein>
<sequence>MYFGAKGAKRERSRGVSVSFFRPFFGAFLTLQELRREKEPGGKRKKWEKGSKKGRKKGTVNNPNIADPQARPCGQMELHWERLRPFQKHTLSGWHITVVNRDGYTESRNDCSNRREVPALNVHELAPGLSTFLSPALPCDAATSVRVDKGLSGCFGWRGACLTS</sequence>
<comment type="caution">
    <text evidence="2">The sequence shown here is derived from an EMBL/GenBank/DDBJ whole genome shotgun (WGS) entry which is preliminary data.</text>
</comment>
<dbReference type="Proteomes" id="UP001218188">
    <property type="component" value="Unassembled WGS sequence"/>
</dbReference>
<evidence type="ECO:0000313" key="3">
    <source>
        <dbReference type="EMBL" id="KAJ7037686.1"/>
    </source>
</evidence>
<feature type="region of interest" description="Disordered" evidence="1">
    <location>
        <begin position="37"/>
        <end position="71"/>
    </location>
</feature>
<keyword evidence="4" id="KW-1185">Reference proteome</keyword>
<reference evidence="2" key="1">
    <citation type="submission" date="2023-03" db="EMBL/GenBank/DDBJ databases">
        <title>Massive genome expansion in bonnet fungi (Mycena s.s.) driven by repeated elements and novel gene families across ecological guilds.</title>
        <authorList>
            <consortium name="Lawrence Berkeley National Laboratory"/>
            <person name="Harder C.B."/>
            <person name="Miyauchi S."/>
            <person name="Viragh M."/>
            <person name="Kuo A."/>
            <person name="Thoen E."/>
            <person name="Andreopoulos B."/>
            <person name="Lu D."/>
            <person name="Skrede I."/>
            <person name="Drula E."/>
            <person name="Henrissat B."/>
            <person name="Morin E."/>
            <person name="Kohler A."/>
            <person name="Barry K."/>
            <person name="LaButti K."/>
            <person name="Morin E."/>
            <person name="Salamov A."/>
            <person name="Lipzen A."/>
            <person name="Mereny Z."/>
            <person name="Hegedus B."/>
            <person name="Baldrian P."/>
            <person name="Stursova M."/>
            <person name="Weitz H."/>
            <person name="Taylor A."/>
            <person name="Grigoriev I.V."/>
            <person name="Nagy L.G."/>
            <person name="Martin F."/>
            <person name="Kauserud H."/>
        </authorList>
    </citation>
    <scope>NUCLEOTIDE SEQUENCE</scope>
    <source>
        <strain evidence="2">CBHHK200</strain>
    </source>
</reference>
<feature type="compositionally biased region" description="Basic residues" evidence="1">
    <location>
        <begin position="43"/>
        <end position="58"/>
    </location>
</feature>
<evidence type="ECO:0000256" key="1">
    <source>
        <dbReference type="SAM" id="MobiDB-lite"/>
    </source>
</evidence>
<accession>A0AAD6RXS4</accession>
<name>A0AAD6RXS4_9AGAR</name>
<proteinExistence type="predicted"/>
<dbReference type="AlphaFoldDB" id="A0AAD6RXS4"/>
<organism evidence="2 4">
    <name type="scientific">Mycena alexandri</name>
    <dbReference type="NCBI Taxonomy" id="1745969"/>
    <lineage>
        <taxon>Eukaryota</taxon>
        <taxon>Fungi</taxon>
        <taxon>Dikarya</taxon>
        <taxon>Basidiomycota</taxon>
        <taxon>Agaricomycotina</taxon>
        <taxon>Agaricomycetes</taxon>
        <taxon>Agaricomycetidae</taxon>
        <taxon>Agaricales</taxon>
        <taxon>Marasmiineae</taxon>
        <taxon>Mycenaceae</taxon>
        <taxon>Mycena</taxon>
    </lineage>
</organism>
<evidence type="ECO:0000313" key="2">
    <source>
        <dbReference type="EMBL" id="KAJ7016210.1"/>
    </source>
</evidence>
<dbReference type="EMBL" id="JARJCM010000562">
    <property type="protein sequence ID" value="KAJ7016210.1"/>
    <property type="molecule type" value="Genomic_DNA"/>
</dbReference>
<dbReference type="EMBL" id="JARJCM010000036">
    <property type="protein sequence ID" value="KAJ7037686.1"/>
    <property type="molecule type" value="Genomic_DNA"/>
</dbReference>
<evidence type="ECO:0000313" key="4">
    <source>
        <dbReference type="Proteomes" id="UP001218188"/>
    </source>
</evidence>
<gene>
    <name evidence="2" type="ORF">C8F04DRAFT_1202964</name>
    <name evidence="3" type="ORF">C8F04DRAFT_1329989</name>
</gene>